<dbReference type="EMBL" id="DS566048">
    <property type="status" value="NOT_ANNOTATED_CDS"/>
    <property type="molecule type" value="Genomic_DNA"/>
</dbReference>
<sequence>MAAVLAVVGVLVVIAPLDSALIESALLARTLLMTTLPALGLLVDAPVEAALLEVELVNIGSAAYSDLDSNADSDANFELRSSSMSCCDADVSRDERASSSRSSRCSVTCASLLLVLATAVDLPAKNSSAAVPPSPAVSCELVLQQEAPIDRSWPQEVYLLECSITTSGRKLLWSTTETALYTSAPARALSTASSANFARSSVVHSDPKRDEKANDSSVSAHSALQRQQLEFCCLLCGWDVACGTCPFNWFDFDPKKFQYQRRRRPGADDLSKFAASDADIQEAMETLGIATQPTNGFNKAAAFTQQQVKDAFRAKALEWHPDCNPDPQAETIFKEILVAFELLLAHAR</sequence>
<proteinExistence type="predicted"/>
<dbReference type="GO" id="GO:0005634">
    <property type="term" value="C:nucleus"/>
    <property type="evidence" value="ECO:0000318"/>
    <property type="project" value="GO_Central"/>
</dbReference>
<reference evidence="2" key="2">
    <citation type="submission" date="2015-06" db="UniProtKB">
        <authorList>
            <consortium name="EnsemblProtists"/>
        </authorList>
    </citation>
    <scope>IDENTIFICATION</scope>
    <source>
        <strain evidence="2">Pr102</strain>
    </source>
</reference>
<dbReference type="GO" id="GO:0051087">
    <property type="term" value="F:protein-folding chaperone binding"/>
    <property type="evidence" value="ECO:0000318"/>
    <property type="project" value="GO_Central"/>
</dbReference>
<keyword evidence="3" id="KW-1185">Reference proteome</keyword>
<dbReference type="GO" id="GO:0044183">
    <property type="term" value="F:protein folding chaperone"/>
    <property type="evidence" value="ECO:0000318"/>
    <property type="project" value="GO_Central"/>
</dbReference>
<dbReference type="EnsemblProtists" id="Phyra80654">
    <property type="protein sequence ID" value="Phyra80654"/>
    <property type="gene ID" value="Phyra80654"/>
</dbReference>
<dbReference type="GO" id="GO:0005737">
    <property type="term" value="C:cytoplasm"/>
    <property type="evidence" value="ECO:0000318"/>
    <property type="project" value="GO_Central"/>
</dbReference>
<dbReference type="InterPro" id="IPR001623">
    <property type="entry name" value="DnaJ_domain"/>
</dbReference>
<dbReference type="SMART" id="SM00271">
    <property type="entry name" value="DnaJ"/>
    <property type="match status" value="1"/>
</dbReference>
<dbReference type="AlphaFoldDB" id="H3GTZ5"/>
<evidence type="ECO:0000259" key="1">
    <source>
        <dbReference type="PROSITE" id="PS50076"/>
    </source>
</evidence>
<dbReference type="CDD" id="cd06257">
    <property type="entry name" value="DnaJ"/>
    <property type="match status" value="1"/>
</dbReference>
<organism evidence="2 3">
    <name type="scientific">Phytophthora ramorum</name>
    <name type="common">Sudden oak death agent</name>
    <dbReference type="NCBI Taxonomy" id="164328"/>
    <lineage>
        <taxon>Eukaryota</taxon>
        <taxon>Sar</taxon>
        <taxon>Stramenopiles</taxon>
        <taxon>Oomycota</taxon>
        <taxon>Peronosporomycetes</taxon>
        <taxon>Peronosporales</taxon>
        <taxon>Peronosporaceae</taxon>
        <taxon>Phytophthora</taxon>
    </lineage>
</organism>
<dbReference type="VEuPathDB" id="FungiDB:KRP23_11054"/>
<name>H3GTZ5_PHYRM</name>
<dbReference type="Pfam" id="PF00226">
    <property type="entry name" value="DnaJ"/>
    <property type="match status" value="1"/>
</dbReference>
<dbReference type="GO" id="GO:0051082">
    <property type="term" value="F:unfolded protein binding"/>
    <property type="evidence" value="ECO:0000318"/>
    <property type="project" value="GO_Central"/>
</dbReference>
<dbReference type="InterPro" id="IPR036869">
    <property type="entry name" value="J_dom_sf"/>
</dbReference>
<reference evidence="3" key="1">
    <citation type="journal article" date="2006" name="Science">
        <title>Phytophthora genome sequences uncover evolutionary origins and mechanisms of pathogenesis.</title>
        <authorList>
            <person name="Tyler B.M."/>
            <person name="Tripathy S."/>
            <person name="Zhang X."/>
            <person name="Dehal P."/>
            <person name="Jiang R.H."/>
            <person name="Aerts A."/>
            <person name="Arredondo F.D."/>
            <person name="Baxter L."/>
            <person name="Bensasson D."/>
            <person name="Beynon J.L."/>
            <person name="Chapman J."/>
            <person name="Damasceno C.M."/>
            <person name="Dorrance A.E."/>
            <person name="Dou D."/>
            <person name="Dickerman A.W."/>
            <person name="Dubchak I.L."/>
            <person name="Garbelotto M."/>
            <person name="Gijzen M."/>
            <person name="Gordon S.G."/>
            <person name="Govers F."/>
            <person name="Grunwald N.J."/>
            <person name="Huang W."/>
            <person name="Ivors K.L."/>
            <person name="Jones R.W."/>
            <person name="Kamoun S."/>
            <person name="Krampis K."/>
            <person name="Lamour K.H."/>
            <person name="Lee M.K."/>
            <person name="McDonald W.H."/>
            <person name="Medina M."/>
            <person name="Meijer H.J."/>
            <person name="Nordberg E.K."/>
            <person name="Maclean D.J."/>
            <person name="Ospina-Giraldo M.D."/>
            <person name="Morris P.F."/>
            <person name="Phuntumart V."/>
            <person name="Putnam N.H."/>
            <person name="Rash S."/>
            <person name="Rose J.K."/>
            <person name="Sakihama Y."/>
            <person name="Salamov A.A."/>
            <person name="Savidor A."/>
            <person name="Scheuring C.F."/>
            <person name="Smith B.M."/>
            <person name="Sobral B.W."/>
            <person name="Terry A."/>
            <person name="Torto-Alalibo T.A."/>
            <person name="Win J."/>
            <person name="Xu Z."/>
            <person name="Zhang H."/>
            <person name="Grigoriev I.V."/>
            <person name="Rokhsar D.S."/>
            <person name="Boore J.L."/>
        </authorList>
    </citation>
    <scope>NUCLEOTIDE SEQUENCE [LARGE SCALE GENOMIC DNA]</scope>
    <source>
        <strain evidence="3">Pr102</strain>
    </source>
</reference>
<dbReference type="SUPFAM" id="SSF46565">
    <property type="entry name" value="Chaperone J-domain"/>
    <property type="match status" value="1"/>
</dbReference>
<accession>H3GTZ5</accession>
<feature type="domain" description="J" evidence="1">
    <location>
        <begin position="282"/>
        <end position="348"/>
    </location>
</feature>
<evidence type="ECO:0000313" key="2">
    <source>
        <dbReference type="EnsemblProtists" id="Phyra80654"/>
    </source>
</evidence>
<dbReference type="PROSITE" id="PS50076">
    <property type="entry name" value="DNAJ_2"/>
    <property type="match status" value="1"/>
</dbReference>
<dbReference type="Proteomes" id="UP000005238">
    <property type="component" value="Unassembled WGS sequence"/>
</dbReference>
<protein>
    <recommendedName>
        <fullName evidence="1">J domain-containing protein</fullName>
    </recommendedName>
</protein>
<dbReference type="STRING" id="164328.H3GTZ5"/>
<dbReference type="eggNOG" id="ENOG502S4BZ">
    <property type="taxonomic scope" value="Eukaryota"/>
</dbReference>
<evidence type="ECO:0000313" key="3">
    <source>
        <dbReference type="Proteomes" id="UP000005238"/>
    </source>
</evidence>
<dbReference type="VEuPathDB" id="FungiDB:KRP22_11714"/>
<dbReference type="HOGENOM" id="CLU_798043_0_0_1"/>
<dbReference type="Gene3D" id="1.10.287.110">
    <property type="entry name" value="DnaJ domain"/>
    <property type="match status" value="1"/>
</dbReference>
<dbReference type="InParanoid" id="H3GTZ5"/>